<dbReference type="Proteomes" id="UP000887577">
    <property type="component" value="Unplaced"/>
</dbReference>
<name>A0A914YSS4_9BILA</name>
<dbReference type="WBParaSite" id="PSU_v2.g3746.t1">
    <property type="protein sequence ID" value="PSU_v2.g3746.t1"/>
    <property type="gene ID" value="PSU_v2.g3746"/>
</dbReference>
<evidence type="ECO:0000313" key="2">
    <source>
        <dbReference type="WBParaSite" id="PSU_v2.g3746.t1"/>
    </source>
</evidence>
<reference evidence="2" key="1">
    <citation type="submission" date="2022-11" db="UniProtKB">
        <authorList>
            <consortium name="WormBaseParasite"/>
        </authorList>
    </citation>
    <scope>IDENTIFICATION</scope>
</reference>
<organism evidence="1 2">
    <name type="scientific">Panagrolaimus superbus</name>
    <dbReference type="NCBI Taxonomy" id="310955"/>
    <lineage>
        <taxon>Eukaryota</taxon>
        <taxon>Metazoa</taxon>
        <taxon>Ecdysozoa</taxon>
        <taxon>Nematoda</taxon>
        <taxon>Chromadorea</taxon>
        <taxon>Rhabditida</taxon>
        <taxon>Tylenchina</taxon>
        <taxon>Panagrolaimomorpha</taxon>
        <taxon>Panagrolaimoidea</taxon>
        <taxon>Panagrolaimidae</taxon>
        <taxon>Panagrolaimus</taxon>
    </lineage>
</organism>
<evidence type="ECO:0000313" key="1">
    <source>
        <dbReference type="Proteomes" id="UP000887577"/>
    </source>
</evidence>
<protein>
    <submittedName>
        <fullName evidence="2">Uncharacterized protein</fullName>
    </submittedName>
</protein>
<keyword evidence="1" id="KW-1185">Reference proteome</keyword>
<accession>A0A914YSS4</accession>
<proteinExistence type="predicted"/>
<sequence length="181" mass="19493">MLIKYEESIENLSESSIADDDNISAKRFKSDNENENVKTSQSTLFPQSLPEIFARNFQASSDSETPPYFNILNLMAAQRAAAVAAMGFQAGNPLAAAAAANWMLNGNNNFGKASIDNEKVKAAKTESPSTKEVNNEKTLASTEMLSPNNVASAITAKFFSNANSSNQVAQAIIAHLQQRAQ</sequence>
<dbReference type="AlphaFoldDB" id="A0A914YSS4"/>